<evidence type="ECO:0000256" key="1">
    <source>
        <dbReference type="SAM" id="MobiDB-lite"/>
    </source>
</evidence>
<keyword evidence="2" id="KW-0732">Signal</keyword>
<dbReference type="VEuPathDB" id="FungiDB:PV06_07352"/>
<dbReference type="PANTHER" id="PTHR40640:SF1">
    <property type="entry name" value="ANCHORED GLYCOPROTEIN, PUTATIVE (AFU_ORTHOLOGUE AFUA_8G04860)-RELATED"/>
    <property type="match status" value="1"/>
</dbReference>
<reference evidence="3 4" key="1">
    <citation type="submission" date="2015-01" db="EMBL/GenBank/DDBJ databases">
        <title>The Genome Sequence of Exophiala oligosperma CBS72588.</title>
        <authorList>
            <consortium name="The Broad Institute Genomics Platform"/>
            <person name="Cuomo C."/>
            <person name="de Hoog S."/>
            <person name="Gorbushina A."/>
            <person name="Stielow B."/>
            <person name="Teixiera M."/>
            <person name="Abouelleil A."/>
            <person name="Chapman S.B."/>
            <person name="Priest M."/>
            <person name="Young S.K."/>
            <person name="Wortman J."/>
            <person name="Nusbaum C."/>
            <person name="Birren B."/>
        </authorList>
    </citation>
    <scope>NUCLEOTIDE SEQUENCE [LARGE SCALE GENOMIC DNA]</scope>
    <source>
        <strain evidence="3 4">CBS 72588</strain>
    </source>
</reference>
<sequence length="242" mass="23190">MVAIKTTGLALTLAGAAAAQSSSVVSVFFPGLDSQTLLGSVIKSDSSKTTMAVACPSGTDSNDCGIVGAITVTVGASTFHAQESFESTSVIIDCKVSGTTAADCAETYVGPAGLIATDAPSLTNTDASFDTSITSTVTSTTLGPTDMSYVPVTLTDSLGDGSGSSTTASTGASGSSSTASATSGGASSSSSSKTSGSSGTSSGSGSATPTADNNNGASGGDSRMLAWSAMGAGLVGMMIMLL</sequence>
<dbReference type="HOGENOM" id="CLU_099918_0_0_1"/>
<keyword evidence="4" id="KW-1185">Reference proteome</keyword>
<dbReference type="PANTHER" id="PTHR40640">
    <property type="entry name" value="ANCHORED GLYCOPROTEIN, PUTATIVE (AFU_ORTHOLOGUE AFUA_8G04860)-RELATED"/>
    <property type="match status" value="1"/>
</dbReference>
<protein>
    <recommendedName>
        <fullName evidence="5">GPI anchored protein</fullName>
    </recommendedName>
</protein>
<dbReference type="STRING" id="215243.A0A0D2DXA6"/>
<dbReference type="RefSeq" id="XP_016260340.1">
    <property type="nucleotide sequence ID" value="XM_016408586.1"/>
</dbReference>
<evidence type="ECO:0008006" key="5">
    <source>
        <dbReference type="Google" id="ProtNLM"/>
    </source>
</evidence>
<feature type="signal peptide" evidence="2">
    <location>
        <begin position="1"/>
        <end position="19"/>
    </location>
</feature>
<evidence type="ECO:0000256" key="2">
    <source>
        <dbReference type="SAM" id="SignalP"/>
    </source>
</evidence>
<feature type="chain" id="PRO_5002251804" description="GPI anchored protein" evidence="2">
    <location>
        <begin position="20"/>
        <end position="242"/>
    </location>
</feature>
<name>A0A0D2DXA6_9EURO</name>
<evidence type="ECO:0000313" key="4">
    <source>
        <dbReference type="Proteomes" id="UP000053342"/>
    </source>
</evidence>
<evidence type="ECO:0000313" key="3">
    <source>
        <dbReference type="EMBL" id="KIW40124.1"/>
    </source>
</evidence>
<dbReference type="GeneID" id="27359426"/>
<dbReference type="AlphaFoldDB" id="A0A0D2DXA6"/>
<feature type="compositionally biased region" description="Low complexity" evidence="1">
    <location>
        <begin position="163"/>
        <end position="208"/>
    </location>
</feature>
<organism evidence="3 4">
    <name type="scientific">Exophiala oligosperma</name>
    <dbReference type="NCBI Taxonomy" id="215243"/>
    <lineage>
        <taxon>Eukaryota</taxon>
        <taxon>Fungi</taxon>
        <taxon>Dikarya</taxon>
        <taxon>Ascomycota</taxon>
        <taxon>Pezizomycotina</taxon>
        <taxon>Eurotiomycetes</taxon>
        <taxon>Chaetothyriomycetidae</taxon>
        <taxon>Chaetothyriales</taxon>
        <taxon>Herpotrichiellaceae</taxon>
        <taxon>Exophiala</taxon>
    </lineage>
</organism>
<dbReference type="OrthoDB" id="4991875at2759"/>
<accession>A0A0D2DXA6</accession>
<dbReference type="EMBL" id="KN847338">
    <property type="protein sequence ID" value="KIW40124.1"/>
    <property type="molecule type" value="Genomic_DNA"/>
</dbReference>
<proteinExistence type="predicted"/>
<feature type="region of interest" description="Disordered" evidence="1">
    <location>
        <begin position="160"/>
        <end position="219"/>
    </location>
</feature>
<gene>
    <name evidence="3" type="ORF">PV06_07352</name>
</gene>
<dbReference type="Proteomes" id="UP000053342">
    <property type="component" value="Unassembled WGS sequence"/>
</dbReference>